<keyword evidence="2" id="KW-1185">Reference proteome</keyword>
<name>A0A9N8P4F2_9FLAO</name>
<evidence type="ECO:0000313" key="1">
    <source>
        <dbReference type="EMBL" id="CAC9977087.1"/>
    </source>
</evidence>
<comment type="caution">
    <text evidence="1">The sequence shown here is derived from an EMBL/GenBank/DDBJ whole genome shotgun (WGS) entry which is preliminary data.</text>
</comment>
<protein>
    <submittedName>
        <fullName evidence="1">Uncharacterized protein</fullName>
    </submittedName>
</protein>
<gene>
    <name evidence="1" type="ORF">FLAPXU55_04819</name>
</gene>
<dbReference type="EMBL" id="CAIJDE010000071">
    <property type="protein sequence ID" value="CAC9977087.1"/>
    <property type="molecule type" value="Genomic_DNA"/>
</dbReference>
<reference evidence="1 2" key="1">
    <citation type="submission" date="2020-06" db="EMBL/GenBank/DDBJ databases">
        <authorList>
            <person name="Criscuolo A."/>
        </authorList>
    </citation>
    <scope>NUCLEOTIDE SEQUENCE [LARGE SCALE GENOMIC DNA]</scope>
    <source>
        <strain evidence="1">PXU-55</strain>
    </source>
</reference>
<dbReference type="Proteomes" id="UP000533639">
    <property type="component" value="Unassembled WGS sequence"/>
</dbReference>
<dbReference type="RefSeq" id="WP_180861933.1">
    <property type="nucleotide sequence ID" value="NZ_CAIJDE010000071.1"/>
</dbReference>
<organism evidence="1 2">
    <name type="scientific">Flavobacterium panici</name>
    <dbReference type="NCBI Taxonomy" id="2654843"/>
    <lineage>
        <taxon>Bacteria</taxon>
        <taxon>Pseudomonadati</taxon>
        <taxon>Bacteroidota</taxon>
        <taxon>Flavobacteriia</taxon>
        <taxon>Flavobacteriales</taxon>
        <taxon>Flavobacteriaceae</taxon>
        <taxon>Flavobacterium</taxon>
    </lineage>
</organism>
<accession>A0A9N8P4F2</accession>
<evidence type="ECO:0000313" key="2">
    <source>
        <dbReference type="Proteomes" id="UP000533639"/>
    </source>
</evidence>
<sequence>MKAYTKANLEQIVMMQLENLNAINDLLSIMKLQNELIHNANKKLKDEISEFKEKSFTYSANKIIPNKTKK</sequence>
<proteinExistence type="predicted"/>
<dbReference type="AlphaFoldDB" id="A0A9N8P4F2"/>